<dbReference type="AlphaFoldDB" id="A0A1Y5P8C9"/>
<evidence type="ECO:0008006" key="2">
    <source>
        <dbReference type="Google" id="ProtNLM"/>
    </source>
</evidence>
<protein>
    <recommendedName>
        <fullName evidence="2">Winged helix-turn-helix domain-containing protein</fullName>
    </recommendedName>
</protein>
<dbReference type="PANTHER" id="PTHR30528:SF0">
    <property type="entry name" value="CYTOPLASMIC PROTEIN"/>
    <property type="match status" value="1"/>
</dbReference>
<dbReference type="Pfam" id="PF06224">
    <property type="entry name" value="AlkZ-like"/>
    <property type="match status" value="1"/>
</dbReference>
<dbReference type="PANTHER" id="PTHR30528">
    <property type="entry name" value="CYTOPLASMIC PROTEIN"/>
    <property type="match status" value="1"/>
</dbReference>
<name>A0A1Y5P8C9_9MICO</name>
<dbReference type="EMBL" id="FLQR01000012">
    <property type="protein sequence ID" value="SBS74964.1"/>
    <property type="molecule type" value="Genomic_DNA"/>
</dbReference>
<proteinExistence type="predicted"/>
<dbReference type="InterPro" id="IPR009351">
    <property type="entry name" value="AlkZ-like"/>
</dbReference>
<evidence type="ECO:0000313" key="1">
    <source>
        <dbReference type="EMBL" id="SBS74964.1"/>
    </source>
</evidence>
<sequence>MHRLTRDEARRIAVRAQLLDADRPGDVVEVAEQIGSIKIDPTATIAPAEQSVLWSRIGWSFEQPQLTKAVETDRLLFEFDGGFHPSSLLPFLVPRMRQRKLRDSTVEWLEANAAFRRDVIARLRADGPLLAADIPDTSAVAATSEGGWYGSNQVPRMLEILMLIGEVAIVGRVGRSRRWDLAARVYPTDLPDISYEEAGHRLEERRLQAAGIAKRRSPWTPVGEAGEAAEVEGCAWKWRVDPEALAALDTDPGGRVAILNPYDGMLFDRPRLQELFDFAYVLEQFKPKAQRRYGYFAHPVLVGDRFLGLLDAELDKKRETLVVNALHELAPFDDEETEMVHAEIRDLGEWLGVPVVGL</sequence>
<reference evidence="1" key="1">
    <citation type="submission" date="2016-03" db="EMBL/GenBank/DDBJ databases">
        <authorList>
            <person name="Ploux O."/>
        </authorList>
    </citation>
    <scope>NUCLEOTIDE SEQUENCE</scope>
    <source>
        <strain evidence="1">UC1</strain>
    </source>
</reference>
<organism evidence="1">
    <name type="scientific">uncultured Microbacterium sp</name>
    <dbReference type="NCBI Taxonomy" id="191216"/>
    <lineage>
        <taxon>Bacteria</taxon>
        <taxon>Bacillati</taxon>
        <taxon>Actinomycetota</taxon>
        <taxon>Actinomycetes</taxon>
        <taxon>Micrococcales</taxon>
        <taxon>Microbacteriaceae</taxon>
        <taxon>Microbacterium</taxon>
        <taxon>environmental samples</taxon>
    </lineage>
</organism>
<accession>A0A1Y5P8C9</accession>
<gene>
    <name evidence="1" type="ORF">MIPYR_80077</name>
</gene>